<dbReference type="PROSITE" id="PS50231">
    <property type="entry name" value="RICIN_B_LECTIN"/>
    <property type="match status" value="1"/>
</dbReference>
<name>A0AAW3Q018_9BURK</name>
<protein>
    <submittedName>
        <fullName evidence="2">Carbohydrate-binding protein</fullName>
    </submittedName>
</protein>
<evidence type="ECO:0000313" key="3">
    <source>
        <dbReference type="Proteomes" id="UP000070434"/>
    </source>
</evidence>
<dbReference type="EMBL" id="LNJP01000001">
    <property type="protein sequence ID" value="KWZ34826.1"/>
    <property type="molecule type" value="Genomic_DNA"/>
</dbReference>
<accession>A0AAW3Q018</accession>
<feature type="region of interest" description="Disordered" evidence="1">
    <location>
        <begin position="126"/>
        <end position="176"/>
    </location>
</feature>
<organism evidence="2 3">
    <name type="scientific">Burkholderia anthina</name>
    <dbReference type="NCBI Taxonomy" id="179879"/>
    <lineage>
        <taxon>Bacteria</taxon>
        <taxon>Pseudomonadati</taxon>
        <taxon>Pseudomonadota</taxon>
        <taxon>Betaproteobacteria</taxon>
        <taxon>Burkholderiales</taxon>
        <taxon>Burkholderiaceae</taxon>
        <taxon>Burkholderia</taxon>
        <taxon>Burkholderia cepacia complex</taxon>
    </lineage>
</organism>
<reference evidence="2 3" key="1">
    <citation type="submission" date="2015-11" db="EMBL/GenBank/DDBJ databases">
        <authorList>
            <person name="Sahl J."/>
            <person name="Wagner D."/>
            <person name="Keim P."/>
        </authorList>
    </citation>
    <scope>NUCLEOTIDE SEQUENCE [LARGE SCALE GENOMIC DNA]</scope>
    <source>
        <strain evidence="2 3">AZ-4-2-10-S1-D7</strain>
    </source>
</reference>
<dbReference type="InterPro" id="IPR035992">
    <property type="entry name" value="Ricin_B-like_lectins"/>
</dbReference>
<comment type="caution">
    <text evidence="2">The sequence shown here is derived from an EMBL/GenBank/DDBJ whole genome shotgun (WGS) entry which is preliminary data.</text>
</comment>
<dbReference type="Proteomes" id="UP000070434">
    <property type="component" value="Chromosome 1"/>
</dbReference>
<evidence type="ECO:0000256" key="1">
    <source>
        <dbReference type="SAM" id="MobiDB-lite"/>
    </source>
</evidence>
<feature type="region of interest" description="Disordered" evidence="1">
    <location>
        <begin position="54"/>
        <end position="80"/>
    </location>
</feature>
<proteinExistence type="predicted"/>
<gene>
    <name evidence="2" type="ORF">WS64_04350</name>
</gene>
<dbReference type="AlphaFoldDB" id="A0AAW3Q018"/>
<dbReference type="SUPFAM" id="SSF50370">
    <property type="entry name" value="Ricin B-like lectins"/>
    <property type="match status" value="1"/>
</dbReference>
<dbReference type="SUPFAM" id="SSF55486">
    <property type="entry name" value="Metalloproteases ('zincins'), catalytic domain"/>
    <property type="match status" value="1"/>
</dbReference>
<dbReference type="Gene3D" id="2.80.10.50">
    <property type="match status" value="1"/>
</dbReference>
<feature type="compositionally biased region" description="Pro residues" evidence="1">
    <location>
        <begin position="69"/>
        <end position="80"/>
    </location>
</feature>
<evidence type="ECO:0000313" key="2">
    <source>
        <dbReference type="EMBL" id="KWZ34826.1"/>
    </source>
</evidence>
<sequence>MCDCAFLFPIRGESISMNVVFFRRGLPLGAFCLLAGLTLSACGGDDSSEVVQIEDASPRPEPGDVEVVDPPPTLPEAVPGEPPPVVPPAVVPPPVVPPPVVPPPVVPPPVVPPPVVPPPVVPPPVEPPPVEPPPVEPPPVEPPPVEPPPVVPPPVEPPPVEPPPVEPPPVEPPPAPIDTSFAIRNLAQGGERCLTMSTVDGVSVGFAACSGSDAQRWRMERANNENFRVKNVLAASQSRDVCLRAAPAAPGAVSMSSCGGADYPATRLWRAAMLDPNGTFTMLNKHWAATNTLQATEGAPAMLPETGQPAARWTYEGEVPTLMRRVGGTDRVLLITGRFTGQTANPAEPIRKAVFGDGEDFSSLAHYLKLASRGKFGIEGTMLTDVDLGDFPKGCDSVAIRAQAKAAAKARGVDAGKFNLLFVDFPSNRECRFSGLAGSPGAWILSNGSGHGYWMWTHEFGHGLGVHHPDSLQHCPVKDGAVVIGNGCVTGGIDDPTDTVGGGGRRMYPVDYQLFTGWLSEEDVPAIVKPGTYRLAPLWSTLPGKQGYRLPRGDGSALVLEFRRPQLDAGKRGTFEDWPDTSPFVNGVTVRIMRHPNTVSIKNTLVDATPGSADGMKDAPLMPGKSIVDTVSGRRITVLSADESGAVVQVELAR</sequence>